<dbReference type="InterPro" id="IPR025836">
    <property type="entry name" value="Zn_knuckle_CX2CX4HX4C"/>
</dbReference>
<dbReference type="GeneID" id="113699780"/>
<gene>
    <name evidence="4" type="primary">LOC113699780</name>
</gene>
<evidence type="ECO:0000259" key="2">
    <source>
        <dbReference type="Pfam" id="PF14392"/>
    </source>
</evidence>
<dbReference type="InterPro" id="IPR040256">
    <property type="entry name" value="At4g02000-like"/>
</dbReference>
<organism evidence="3 4">
    <name type="scientific">Coffea arabica</name>
    <name type="common">Arabian coffee</name>
    <dbReference type="NCBI Taxonomy" id="13443"/>
    <lineage>
        <taxon>Eukaryota</taxon>
        <taxon>Viridiplantae</taxon>
        <taxon>Streptophyta</taxon>
        <taxon>Embryophyta</taxon>
        <taxon>Tracheophyta</taxon>
        <taxon>Spermatophyta</taxon>
        <taxon>Magnoliopsida</taxon>
        <taxon>eudicotyledons</taxon>
        <taxon>Gunneridae</taxon>
        <taxon>Pentapetalae</taxon>
        <taxon>asterids</taxon>
        <taxon>lamiids</taxon>
        <taxon>Gentianales</taxon>
        <taxon>Rubiaceae</taxon>
        <taxon>Ixoroideae</taxon>
        <taxon>Gardenieae complex</taxon>
        <taxon>Bertiereae - Coffeeae clade</taxon>
        <taxon>Coffeeae</taxon>
        <taxon>Coffea</taxon>
    </lineage>
</organism>
<dbReference type="RefSeq" id="XP_027075925.1">
    <property type="nucleotide sequence ID" value="XM_027220124.1"/>
</dbReference>
<accession>A0A6P6TCR2</accession>
<feature type="domain" description="Zinc knuckle CX2CX4HX4C" evidence="2">
    <location>
        <begin position="175"/>
        <end position="221"/>
    </location>
</feature>
<reference evidence="4" key="2">
    <citation type="submission" date="2025-08" db="UniProtKB">
        <authorList>
            <consortium name="RefSeq"/>
        </authorList>
    </citation>
    <scope>IDENTIFICATION</scope>
    <source>
        <tissue evidence="4">Leaves</tissue>
    </source>
</reference>
<evidence type="ECO:0000259" key="1">
    <source>
        <dbReference type="Pfam" id="PF14111"/>
    </source>
</evidence>
<evidence type="ECO:0000313" key="4">
    <source>
        <dbReference type="RefSeq" id="XP_027075925.1"/>
    </source>
</evidence>
<dbReference type="AlphaFoldDB" id="A0A6P6TCR2"/>
<keyword evidence="3" id="KW-1185">Reference proteome</keyword>
<proteinExistence type="predicted"/>
<sequence length="299" mass="33952">MEGELLDILQKFSLEGNELVGLTQEGEDFQTGVRACENSIIGRVLGEKVINFTGIKNFVAVAWGYPKNLSVVELGPNVFQFNIQNSEDKDRTVEGGPWVIENQMLVLKRWVEGIEDYYKAFVTASLWVQLWNLPVHWLSREIGRKIGEVFKEVRDVVILQMGGKEGRHLKVLVMVDLSKPLLRGTVVRIAGTGKWIAFKYERCPDFCYNCEIVGHSERSCKERRLLGGSTDENQYGPWMRAGNIRVSPQNKNVRVSEHSDRRYWSFRNGELIEQEKNKMHGSQSLLDVLKATGSGGCSN</sequence>
<protein>
    <recommendedName>
        <fullName evidence="5">CCHC-type domain-containing protein</fullName>
    </recommendedName>
</protein>
<dbReference type="Proteomes" id="UP001652660">
    <property type="component" value="Chromosome 7c"/>
</dbReference>
<evidence type="ECO:0000313" key="3">
    <source>
        <dbReference type="Proteomes" id="UP001652660"/>
    </source>
</evidence>
<dbReference type="PANTHER" id="PTHR31286">
    <property type="entry name" value="GLYCINE-RICH CELL WALL STRUCTURAL PROTEIN 1.8-LIKE"/>
    <property type="match status" value="1"/>
</dbReference>
<dbReference type="PANTHER" id="PTHR31286:SF178">
    <property type="entry name" value="DUF4283 DOMAIN-CONTAINING PROTEIN"/>
    <property type="match status" value="1"/>
</dbReference>
<evidence type="ECO:0008006" key="5">
    <source>
        <dbReference type="Google" id="ProtNLM"/>
    </source>
</evidence>
<reference evidence="3" key="1">
    <citation type="journal article" date="2025" name="Foods">
        <title>Unveiling the Microbial Signatures of Arabica Coffee Cherries: Insights into Ripeness Specific Diversity, Functional Traits, and Implications for Quality and Safety.</title>
        <authorList>
            <consortium name="RefSeq"/>
            <person name="Tenea G.N."/>
            <person name="Cifuentes V."/>
            <person name="Reyes P."/>
            <person name="Cevallos-Vallejos M."/>
        </authorList>
    </citation>
    <scope>NUCLEOTIDE SEQUENCE [LARGE SCALE GENOMIC DNA]</scope>
</reference>
<feature type="domain" description="DUF4283" evidence="1">
    <location>
        <begin position="35"/>
        <end position="113"/>
    </location>
</feature>
<dbReference type="InterPro" id="IPR025558">
    <property type="entry name" value="DUF4283"/>
</dbReference>
<dbReference type="OrthoDB" id="1938170at2759"/>
<dbReference type="Pfam" id="PF14392">
    <property type="entry name" value="zf-CCHC_4"/>
    <property type="match status" value="1"/>
</dbReference>
<dbReference type="Pfam" id="PF14111">
    <property type="entry name" value="DUF4283"/>
    <property type="match status" value="1"/>
</dbReference>
<name>A0A6P6TCR2_COFAR</name>